<dbReference type="AlphaFoldDB" id="A0A0G1SHN2"/>
<keyword evidence="1" id="KW-1133">Transmembrane helix</keyword>
<evidence type="ECO:0000256" key="1">
    <source>
        <dbReference type="SAM" id="Phobius"/>
    </source>
</evidence>
<keyword evidence="1" id="KW-0472">Membrane</keyword>
<organism evidence="2 3">
    <name type="scientific">Candidatus Collierbacteria bacterium GW2011_GWA2_46_26</name>
    <dbReference type="NCBI Taxonomy" id="1618381"/>
    <lineage>
        <taxon>Bacteria</taxon>
        <taxon>Candidatus Collieribacteriota</taxon>
    </lineage>
</organism>
<comment type="caution">
    <text evidence="2">The sequence shown here is derived from an EMBL/GenBank/DDBJ whole genome shotgun (WGS) entry which is preliminary data.</text>
</comment>
<reference evidence="2 3" key="1">
    <citation type="journal article" date="2015" name="Nature">
        <title>rRNA introns, odd ribosomes, and small enigmatic genomes across a large radiation of phyla.</title>
        <authorList>
            <person name="Brown C.T."/>
            <person name="Hug L.A."/>
            <person name="Thomas B.C."/>
            <person name="Sharon I."/>
            <person name="Castelle C.J."/>
            <person name="Singh A."/>
            <person name="Wilkins M.J."/>
            <person name="Williams K.H."/>
            <person name="Banfield J.F."/>
        </authorList>
    </citation>
    <scope>NUCLEOTIDE SEQUENCE [LARGE SCALE GENOMIC DNA]</scope>
</reference>
<proteinExistence type="predicted"/>
<feature type="transmembrane region" description="Helical" evidence="1">
    <location>
        <begin position="77"/>
        <end position="98"/>
    </location>
</feature>
<evidence type="ECO:0000313" key="3">
    <source>
        <dbReference type="Proteomes" id="UP000034794"/>
    </source>
</evidence>
<feature type="transmembrane region" description="Helical" evidence="1">
    <location>
        <begin position="12"/>
        <end position="32"/>
    </location>
</feature>
<keyword evidence="1" id="KW-0812">Transmembrane</keyword>
<protein>
    <submittedName>
        <fullName evidence="2">Uncharacterized protein</fullName>
    </submittedName>
</protein>
<accession>A0A0G1SHN2</accession>
<dbReference type="EMBL" id="LCMI01000007">
    <property type="protein sequence ID" value="KKU32830.1"/>
    <property type="molecule type" value="Genomic_DNA"/>
</dbReference>
<name>A0A0G1SHN2_9BACT</name>
<sequence length="103" mass="11117">MPEEAKMMTAAVFALAISVIMLAIGAVLAYSWGGGEAVATYIVLFIFSQFSYLLVLGGAAIVLLIGTDKMKAGLMAFAVYWLVSFVLGLLILMPYMHITFFPI</sequence>
<feature type="transmembrane region" description="Helical" evidence="1">
    <location>
        <begin position="38"/>
        <end position="65"/>
    </location>
</feature>
<gene>
    <name evidence="2" type="ORF">UX47_C0007G0074</name>
</gene>
<evidence type="ECO:0000313" key="2">
    <source>
        <dbReference type="EMBL" id="KKU32830.1"/>
    </source>
</evidence>
<dbReference type="Proteomes" id="UP000034794">
    <property type="component" value="Unassembled WGS sequence"/>
</dbReference>